<dbReference type="EMBL" id="FOBF01000026">
    <property type="protein sequence ID" value="SEN41150.1"/>
    <property type="molecule type" value="Genomic_DNA"/>
</dbReference>
<dbReference type="AlphaFoldDB" id="A0A1H8GBK7"/>
<dbReference type="Gene3D" id="3.20.20.30">
    <property type="entry name" value="Luciferase-like domain"/>
    <property type="match status" value="1"/>
</dbReference>
<name>A0A1H8GBK7_9ACTN</name>
<reference evidence="2 3" key="1">
    <citation type="submission" date="2016-10" db="EMBL/GenBank/DDBJ databases">
        <authorList>
            <person name="de Groot N.N."/>
        </authorList>
    </citation>
    <scope>NUCLEOTIDE SEQUENCE [LARGE SCALE GENOMIC DNA]</scope>
    <source>
        <strain evidence="2 3">DSM 43357</strain>
    </source>
</reference>
<dbReference type="InterPro" id="IPR036661">
    <property type="entry name" value="Luciferase-like_sf"/>
</dbReference>
<sequence length="140" mass="14946">MAGRRRGAGAAAGRAPGGRLAAVPAHPPPVRRRAGLLAGSPVTPALYATLCLDDDPERARARLRVSIERYYNAPLEFVEGIQAMFAGTPDGAAAWLRGYADAGAEHVVVRLAVDDHRPAMEEFAGLVLPALRPFRQEVRV</sequence>
<dbReference type="SUPFAM" id="SSF51679">
    <property type="entry name" value="Bacterial luciferase-like"/>
    <property type="match status" value="1"/>
</dbReference>
<organism evidence="2 3">
    <name type="scientific">Nonomuraea pusilla</name>
    <dbReference type="NCBI Taxonomy" id="46177"/>
    <lineage>
        <taxon>Bacteria</taxon>
        <taxon>Bacillati</taxon>
        <taxon>Actinomycetota</taxon>
        <taxon>Actinomycetes</taxon>
        <taxon>Streptosporangiales</taxon>
        <taxon>Streptosporangiaceae</taxon>
        <taxon>Nonomuraea</taxon>
    </lineage>
</organism>
<evidence type="ECO:0000256" key="1">
    <source>
        <dbReference type="SAM" id="MobiDB-lite"/>
    </source>
</evidence>
<dbReference type="RefSeq" id="WP_256257516.1">
    <property type="nucleotide sequence ID" value="NZ_FOBF01000026.1"/>
</dbReference>
<proteinExistence type="predicted"/>
<evidence type="ECO:0000313" key="2">
    <source>
        <dbReference type="EMBL" id="SEN41150.1"/>
    </source>
</evidence>
<feature type="compositionally biased region" description="Low complexity" evidence="1">
    <location>
        <begin position="8"/>
        <end position="24"/>
    </location>
</feature>
<dbReference type="Proteomes" id="UP000198953">
    <property type="component" value="Unassembled WGS sequence"/>
</dbReference>
<accession>A0A1H8GBK7</accession>
<dbReference type="GO" id="GO:0016705">
    <property type="term" value="F:oxidoreductase activity, acting on paired donors, with incorporation or reduction of molecular oxygen"/>
    <property type="evidence" value="ECO:0007669"/>
    <property type="project" value="InterPro"/>
</dbReference>
<evidence type="ECO:0008006" key="4">
    <source>
        <dbReference type="Google" id="ProtNLM"/>
    </source>
</evidence>
<evidence type="ECO:0000313" key="3">
    <source>
        <dbReference type="Proteomes" id="UP000198953"/>
    </source>
</evidence>
<keyword evidence="3" id="KW-1185">Reference proteome</keyword>
<dbReference type="STRING" id="46177.SAMN05660976_07496"/>
<gene>
    <name evidence="2" type="ORF">SAMN05660976_07496</name>
</gene>
<protein>
    <recommendedName>
        <fullName evidence="4">Luciferase-like monooxygenase</fullName>
    </recommendedName>
</protein>
<feature type="region of interest" description="Disordered" evidence="1">
    <location>
        <begin position="1"/>
        <end position="26"/>
    </location>
</feature>